<dbReference type="InterPro" id="IPR000600">
    <property type="entry name" value="ROK"/>
</dbReference>
<evidence type="ECO:0000256" key="1">
    <source>
        <dbReference type="ARBA" id="ARBA00006479"/>
    </source>
</evidence>
<organism evidence="2 3">
    <name type="scientific">Paenibacillus chibensis</name>
    <dbReference type="NCBI Taxonomy" id="59846"/>
    <lineage>
        <taxon>Bacteria</taxon>
        <taxon>Bacillati</taxon>
        <taxon>Bacillota</taxon>
        <taxon>Bacilli</taxon>
        <taxon>Bacillales</taxon>
        <taxon>Paenibacillaceae</taxon>
        <taxon>Paenibacillus</taxon>
    </lineage>
</organism>
<evidence type="ECO:0000313" key="3">
    <source>
        <dbReference type="Proteomes" id="UP001343257"/>
    </source>
</evidence>
<dbReference type="Proteomes" id="UP001343257">
    <property type="component" value="Unassembled WGS sequence"/>
</dbReference>
<gene>
    <name evidence="2" type="ORF">P9847_24575</name>
</gene>
<dbReference type="Pfam" id="PF00480">
    <property type="entry name" value="ROK"/>
    <property type="match status" value="1"/>
</dbReference>
<dbReference type="PANTHER" id="PTHR18964:SF149">
    <property type="entry name" value="BIFUNCTIONAL UDP-N-ACETYLGLUCOSAMINE 2-EPIMERASE_N-ACETYLMANNOSAMINE KINASE"/>
    <property type="match status" value="1"/>
</dbReference>
<dbReference type="RefSeq" id="WP_328281854.1">
    <property type="nucleotide sequence ID" value="NZ_JARTLD010000066.1"/>
</dbReference>
<keyword evidence="3" id="KW-1185">Reference proteome</keyword>
<protein>
    <submittedName>
        <fullName evidence="2">ROK family protein</fullName>
    </submittedName>
</protein>
<dbReference type="Gene3D" id="3.30.420.40">
    <property type="match status" value="2"/>
</dbReference>
<dbReference type="InterPro" id="IPR043129">
    <property type="entry name" value="ATPase_NBD"/>
</dbReference>
<dbReference type="CDD" id="cd24068">
    <property type="entry name" value="ASKHA_NBD_ROK_FnNanK-like"/>
    <property type="match status" value="1"/>
</dbReference>
<sequence>MGMTGLVYSPDATFAIGIDLGGTKINAGLIDEQGHVLSTCSLPTLAGQGSVPDRIIETIGKLFQQGAGPDVPSIRGIGLASAGQINWEKGSVHFSTDLIPGYTGTPLRQILEERFRMPVFVDNDVNVLTLTEKRLGAAQGLRNFVCLALGTGVGGGIMADGRIVRGSWGGAGEIGHMSVDFGGLPCICGGVGCLEQYASGTGIGVRMRRELESLGRNAEGVDARQAIALWQAGDEAAARVMDETFQALGSGLASIVHMFNPEMIVLGGGVAESGEIFLERVREETLKRAMRSFTENLRIVPAYRGNHSGMIGAGLQLWEYPPREPVFTGEGMH</sequence>
<dbReference type="SUPFAM" id="SSF53067">
    <property type="entry name" value="Actin-like ATPase domain"/>
    <property type="match status" value="1"/>
</dbReference>
<comment type="caution">
    <text evidence="2">The sequence shown here is derived from an EMBL/GenBank/DDBJ whole genome shotgun (WGS) entry which is preliminary data.</text>
</comment>
<reference evidence="2 3" key="1">
    <citation type="submission" date="2023-03" db="EMBL/GenBank/DDBJ databases">
        <title>Bacillus Genome Sequencing.</title>
        <authorList>
            <person name="Dunlap C."/>
        </authorList>
    </citation>
    <scope>NUCLEOTIDE SEQUENCE [LARGE SCALE GENOMIC DNA]</scope>
    <source>
        <strain evidence="2 3">NRS-52</strain>
    </source>
</reference>
<dbReference type="PANTHER" id="PTHR18964">
    <property type="entry name" value="ROK (REPRESSOR, ORF, KINASE) FAMILY"/>
    <property type="match status" value="1"/>
</dbReference>
<dbReference type="InterPro" id="IPR049874">
    <property type="entry name" value="ROK_cs"/>
</dbReference>
<name>A0ABU6Q1N0_9BACL</name>
<dbReference type="PROSITE" id="PS01125">
    <property type="entry name" value="ROK"/>
    <property type="match status" value="1"/>
</dbReference>
<accession>A0ABU6Q1N0</accession>
<comment type="similarity">
    <text evidence="1">Belongs to the ROK (NagC/XylR) family.</text>
</comment>
<proteinExistence type="inferred from homology"/>
<evidence type="ECO:0000313" key="2">
    <source>
        <dbReference type="EMBL" id="MED5020449.1"/>
    </source>
</evidence>
<dbReference type="EMBL" id="JARTLD010000066">
    <property type="protein sequence ID" value="MED5020449.1"/>
    <property type="molecule type" value="Genomic_DNA"/>
</dbReference>